<dbReference type="InterPro" id="IPR002491">
    <property type="entry name" value="ABC_transptr_periplasmic_BD"/>
</dbReference>
<evidence type="ECO:0000313" key="2">
    <source>
        <dbReference type="EMBL" id="MDX8335459.1"/>
    </source>
</evidence>
<dbReference type="RefSeq" id="WP_320312860.1">
    <property type="nucleotide sequence ID" value="NZ_JAVIKH010000002.1"/>
</dbReference>
<dbReference type="SUPFAM" id="SSF53807">
    <property type="entry name" value="Helical backbone' metal receptor"/>
    <property type="match status" value="1"/>
</dbReference>
<proteinExistence type="predicted"/>
<sequence length="294" mass="32402">MKKLVALVLTILINSLVYALKIEDGFIVDSKGNRVEKKEYKKVLILDPAAVEAFYLIGGEKNIVAIADTAKNPIWPQEKTKDLPKAGTIMKPSIEQVLMYSPDLVILNTMSEGFGESLKARKLNFIINEGNSFEQILSNLEVYGVVTGQKENATKIVENYNLKLKNIKEKISKKPLDIKGGFLFSTSPMMVFSPNSLPGQIFDTLGIENIAKGLPGGRPILSPEFLLAENPDILVGSMAIKNKSDILNSNPVVKQTKAGQKGNIMIIESDKILRGTPRVIDALEELYQELSNVK</sequence>
<comment type="caution">
    <text evidence="2">The sequence shown here is derived from an EMBL/GenBank/DDBJ whole genome shotgun (WGS) entry which is preliminary data.</text>
</comment>
<accession>A0ABU4W7G9</accession>
<feature type="domain" description="Fe/B12 periplasmic-binding" evidence="1">
    <location>
        <begin position="42"/>
        <end position="294"/>
    </location>
</feature>
<evidence type="ECO:0000313" key="3">
    <source>
        <dbReference type="Proteomes" id="UP001279681"/>
    </source>
</evidence>
<dbReference type="PANTHER" id="PTHR30535">
    <property type="entry name" value="VITAMIN B12-BINDING PROTEIN"/>
    <property type="match status" value="1"/>
</dbReference>
<dbReference type="PANTHER" id="PTHR30535:SF34">
    <property type="entry name" value="MOLYBDATE-BINDING PROTEIN MOLA"/>
    <property type="match status" value="1"/>
</dbReference>
<dbReference type="PROSITE" id="PS50983">
    <property type="entry name" value="FE_B12_PBP"/>
    <property type="match status" value="1"/>
</dbReference>
<dbReference type="InterPro" id="IPR050902">
    <property type="entry name" value="ABC_Transporter_SBP"/>
</dbReference>
<dbReference type="Proteomes" id="UP001279681">
    <property type="component" value="Unassembled WGS sequence"/>
</dbReference>
<dbReference type="Gene3D" id="3.40.50.1980">
    <property type="entry name" value="Nitrogenase molybdenum iron protein domain"/>
    <property type="match status" value="2"/>
</dbReference>
<name>A0ABU4W7G9_9FUSO</name>
<protein>
    <submittedName>
        <fullName evidence="2">ABC transporter substrate-binding protein</fullName>
    </submittedName>
</protein>
<gene>
    <name evidence="2" type="ORF">RFV38_02925</name>
</gene>
<organism evidence="2 3">
    <name type="scientific">Candidatus Cetobacterium colombiensis</name>
    <dbReference type="NCBI Taxonomy" id="3073100"/>
    <lineage>
        <taxon>Bacteria</taxon>
        <taxon>Fusobacteriati</taxon>
        <taxon>Fusobacteriota</taxon>
        <taxon>Fusobacteriia</taxon>
        <taxon>Fusobacteriales</taxon>
        <taxon>Fusobacteriaceae</taxon>
        <taxon>Cetobacterium</taxon>
    </lineage>
</organism>
<keyword evidence="3" id="KW-1185">Reference proteome</keyword>
<evidence type="ECO:0000259" key="1">
    <source>
        <dbReference type="PROSITE" id="PS50983"/>
    </source>
</evidence>
<dbReference type="Pfam" id="PF01497">
    <property type="entry name" value="Peripla_BP_2"/>
    <property type="match status" value="1"/>
</dbReference>
<dbReference type="EMBL" id="JAVIKH010000002">
    <property type="protein sequence ID" value="MDX8335459.1"/>
    <property type="molecule type" value="Genomic_DNA"/>
</dbReference>
<reference evidence="3" key="1">
    <citation type="submission" date="2023-07" db="EMBL/GenBank/DDBJ databases">
        <authorList>
            <person name="Colorado M.A."/>
            <person name="Villamil L.M."/>
            <person name="Melo J.F."/>
            <person name="Rodriguez J.A."/>
            <person name="Ruiz R.Y."/>
        </authorList>
    </citation>
    <scope>NUCLEOTIDE SEQUENCE [LARGE SCALE GENOMIC DNA]</scope>
    <source>
        <strain evidence="3">C33</strain>
    </source>
</reference>